<evidence type="ECO:0000256" key="2">
    <source>
        <dbReference type="ARBA" id="ARBA00022448"/>
    </source>
</evidence>
<keyword evidence="4" id="KW-0812">Transmembrane</keyword>
<dbReference type="Proteomes" id="UP000615026">
    <property type="component" value="Unassembled WGS sequence"/>
</dbReference>
<evidence type="ECO:0000256" key="1">
    <source>
        <dbReference type="ARBA" id="ARBA00010333"/>
    </source>
</evidence>
<comment type="caution">
    <text evidence="6">The sequence shown here is derived from an EMBL/GenBank/DDBJ whole genome shotgun (WGS) entry which is preliminary data.</text>
</comment>
<evidence type="ECO:0000313" key="7">
    <source>
        <dbReference type="Proteomes" id="UP000615026"/>
    </source>
</evidence>
<keyword evidence="2" id="KW-0813">Transport</keyword>
<gene>
    <name evidence="6" type="ORF">IQ260_22250</name>
</gene>
<evidence type="ECO:0000256" key="4">
    <source>
        <dbReference type="SAM" id="Phobius"/>
    </source>
</evidence>
<keyword evidence="4" id="KW-0472">Membrane</keyword>
<dbReference type="InterPro" id="IPR001638">
    <property type="entry name" value="Solute-binding_3/MltF_N"/>
</dbReference>
<dbReference type="GO" id="GO:0006865">
    <property type="term" value="P:amino acid transport"/>
    <property type="evidence" value="ECO:0007669"/>
    <property type="project" value="TreeGrafter"/>
</dbReference>
<evidence type="ECO:0000313" key="6">
    <source>
        <dbReference type="EMBL" id="MBE9069370.1"/>
    </source>
</evidence>
<dbReference type="PANTHER" id="PTHR30085:SF7">
    <property type="entry name" value="AMINO-ACID ABC TRANSPORTER-BINDING PROTEIN YHDW-RELATED"/>
    <property type="match status" value="1"/>
</dbReference>
<sequence length="456" mass="50781">MRSLDIVTLLAGIADVTCVLFLLNDRLRSFASSQLSQKTTRLMLAAALIFCFILTTAAAATAIHIKSTPSTLAKIKEADELVCGVNGTLAGFSQQHEGNPPNYTEKDIWKGFDPDFCRVVASAIFGDEILDEAGHLESFEDIRPLIDRKISFQKLSDSNRLSKVADREVDILFRNTSWTVGRDLEKPILFGPTIFYDEQQIYAKNDSGIHYLSDLDGKTICVQNSTTSWKNIENFKNTHGINVALWDPASEDGTEGTDQDRLNKVDFFDIYASNLNCHAITADQSQLKVHPEQMKNSSAITLKMSPDLDNQLISKELLSPVYRDGDSSWRDIVNYSVYATIRAAELGISQANVKDEARDPKSFAAMQFLGLESNDIEYHIGPSLGISQKFAQNIIRLVGSYYDIFDRNLSEYYPPRSSSDTSTQCAKPTIENDKNQLWHCGGVLISPPFTTPESIS</sequence>
<dbReference type="AlphaFoldDB" id="A0A928ZXQ4"/>
<keyword evidence="7" id="KW-1185">Reference proteome</keyword>
<evidence type="ECO:0000256" key="3">
    <source>
        <dbReference type="ARBA" id="ARBA00022729"/>
    </source>
</evidence>
<proteinExistence type="inferred from homology"/>
<dbReference type="SUPFAM" id="SSF53850">
    <property type="entry name" value="Periplasmic binding protein-like II"/>
    <property type="match status" value="1"/>
</dbReference>
<keyword evidence="4" id="KW-1133">Transmembrane helix</keyword>
<dbReference type="PANTHER" id="PTHR30085">
    <property type="entry name" value="AMINO ACID ABC TRANSPORTER PERMEASE"/>
    <property type="match status" value="1"/>
</dbReference>
<protein>
    <submittedName>
        <fullName evidence="6">Transporter substrate-binding domain-containing protein</fullName>
    </submittedName>
</protein>
<dbReference type="EMBL" id="JADEXP010000266">
    <property type="protein sequence ID" value="MBE9069370.1"/>
    <property type="molecule type" value="Genomic_DNA"/>
</dbReference>
<evidence type="ECO:0000259" key="5">
    <source>
        <dbReference type="SMART" id="SM00062"/>
    </source>
</evidence>
<feature type="domain" description="Solute-binding protein family 3/N-terminal" evidence="5">
    <location>
        <begin position="80"/>
        <end position="356"/>
    </location>
</feature>
<dbReference type="Gene3D" id="3.40.190.10">
    <property type="entry name" value="Periplasmic binding protein-like II"/>
    <property type="match status" value="2"/>
</dbReference>
<accession>A0A928ZXQ4</accession>
<feature type="transmembrane region" description="Helical" evidence="4">
    <location>
        <begin position="44"/>
        <end position="65"/>
    </location>
</feature>
<comment type="similarity">
    <text evidence="1">Belongs to the bacterial solute-binding protein 3 family.</text>
</comment>
<dbReference type="RefSeq" id="WP_193995276.1">
    <property type="nucleotide sequence ID" value="NZ_JADEXP010000266.1"/>
</dbReference>
<dbReference type="InterPro" id="IPR051455">
    <property type="entry name" value="Bact_solute-bind_prot3"/>
</dbReference>
<keyword evidence="3" id="KW-0732">Signal</keyword>
<reference evidence="6" key="1">
    <citation type="submission" date="2020-10" db="EMBL/GenBank/DDBJ databases">
        <authorList>
            <person name="Castelo-Branco R."/>
            <person name="Eusebio N."/>
            <person name="Adriana R."/>
            <person name="Vieira A."/>
            <person name="Brugerolle De Fraissinette N."/>
            <person name="Rezende De Castro R."/>
            <person name="Schneider M.P."/>
            <person name="Vasconcelos V."/>
            <person name="Leao P.N."/>
        </authorList>
    </citation>
    <scope>NUCLEOTIDE SEQUENCE</scope>
    <source>
        <strain evidence="6">LEGE 11479</strain>
    </source>
</reference>
<dbReference type="SMART" id="SM00062">
    <property type="entry name" value="PBPb"/>
    <property type="match status" value="1"/>
</dbReference>
<feature type="transmembrane region" description="Helical" evidence="4">
    <location>
        <begin position="6"/>
        <end position="23"/>
    </location>
</feature>
<name>A0A928ZXQ4_LEPEC</name>
<organism evidence="6 7">
    <name type="scientific">Leptolyngbya cf. ectocarpi LEGE 11479</name>
    <dbReference type="NCBI Taxonomy" id="1828722"/>
    <lineage>
        <taxon>Bacteria</taxon>
        <taxon>Bacillati</taxon>
        <taxon>Cyanobacteriota</taxon>
        <taxon>Cyanophyceae</taxon>
        <taxon>Leptolyngbyales</taxon>
        <taxon>Leptolyngbyaceae</taxon>
        <taxon>Leptolyngbya group</taxon>
        <taxon>Leptolyngbya</taxon>
    </lineage>
</organism>